<keyword evidence="7" id="KW-0812">Transmembrane</keyword>
<dbReference type="PROSITE" id="PS51296">
    <property type="entry name" value="RIESKE"/>
    <property type="match status" value="1"/>
</dbReference>
<evidence type="ECO:0000256" key="3">
    <source>
        <dbReference type="ARBA" id="ARBA00023004"/>
    </source>
</evidence>
<evidence type="ECO:0000256" key="6">
    <source>
        <dbReference type="ARBA" id="ARBA00034078"/>
    </source>
</evidence>
<protein>
    <submittedName>
        <fullName evidence="9">Rieske 2Fe-2S domain-containing protein</fullName>
    </submittedName>
</protein>
<keyword evidence="7" id="KW-0472">Membrane</keyword>
<dbReference type="InterPro" id="IPR005805">
    <property type="entry name" value="Rieske_Fe-S_prot_C"/>
</dbReference>
<reference evidence="9 10" key="1">
    <citation type="submission" date="2019-06" db="EMBL/GenBank/DDBJ databases">
        <title>Genome sequence of Litorilinea aerophila BAA-2444.</title>
        <authorList>
            <person name="Maclea K.S."/>
            <person name="Maurais E.G."/>
            <person name="Iannazzi L.C."/>
        </authorList>
    </citation>
    <scope>NUCLEOTIDE SEQUENCE [LARGE SCALE GENOMIC DNA]</scope>
    <source>
        <strain evidence="9 10">ATCC BAA-2444</strain>
    </source>
</reference>
<name>A0A540VHY5_9CHLR</name>
<accession>A0A540VHY5</accession>
<feature type="domain" description="Rieske" evidence="8">
    <location>
        <begin position="100"/>
        <end position="194"/>
    </location>
</feature>
<gene>
    <name evidence="9" type="ORF">FKZ61_07760</name>
</gene>
<dbReference type="Gene3D" id="2.102.10.10">
    <property type="entry name" value="Rieske [2Fe-2S] iron-sulphur domain"/>
    <property type="match status" value="1"/>
</dbReference>
<dbReference type="GO" id="GO:0051537">
    <property type="term" value="F:2 iron, 2 sulfur cluster binding"/>
    <property type="evidence" value="ECO:0007669"/>
    <property type="project" value="UniProtKB-KW"/>
</dbReference>
<keyword evidence="7" id="KW-1133">Transmembrane helix</keyword>
<evidence type="ECO:0000256" key="4">
    <source>
        <dbReference type="ARBA" id="ARBA00023014"/>
    </source>
</evidence>
<dbReference type="GO" id="GO:0046872">
    <property type="term" value="F:metal ion binding"/>
    <property type="evidence" value="ECO:0007669"/>
    <property type="project" value="UniProtKB-KW"/>
</dbReference>
<dbReference type="Pfam" id="PF00355">
    <property type="entry name" value="Rieske"/>
    <property type="match status" value="1"/>
</dbReference>
<comment type="caution">
    <text evidence="9">The sequence shown here is derived from an EMBL/GenBank/DDBJ whole genome shotgun (WGS) entry which is preliminary data.</text>
</comment>
<organism evidence="9 10">
    <name type="scientific">Litorilinea aerophila</name>
    <dbReference type="NCBI Taxonomy" id="1204385"/>
    <lineage>
        <taxon>Bacteria</taxon>
        <taxon>Bacillati</taxon>
        <taxon>Chloroflexota</taxon>
        <taxon>Caldilineae</taxon>
        <taxon>Caldilineales</taxon>
        <taxon>Caldilineaceae</taxon>
        <taxon>Litorilinea</taxon>
    </lineage>
</organism>
<evidence type="ECO:0000313" key="9">
    <source>
        <dbReference type="EMBL" id="TQE96378.1"/>
    </source>
</evidence>
<keyword evidence="3" id="KW-0408">Iron</keyword>
<evidence type="ECO:0000256" key="7">
    <source>
        <dbReference type="SAM" id="Phobius"/>
    </source>
</evidence>
<evidence type="ECO:0000256" key="5">
    <source>
        <dbReference type="ARBA" id="ARBA00023157"/>
    </source>
</evidence>
<evidence type="ECO:0000256" key="2">
    <source>
        <dbReference type="ARBA" id="ARBA00022723"/>
    </source>
</evidence>
<dbReference type="SUPFAM" id="SSF50022">
    <property type="entry name" value="ISP domain"/>
    <property type="match status" value="1"/>
</dbReference>
<evidence type="ECO:0000259" key="8">
    <source>
        <dbReference type="PROSITE" id="PS51296"/>
    </source>
</evidence>
<keyword evidence="2" id="KW-0479">Metal-binding</keyword>
<dbReference type="GO" id="GO:0016020">
    <property type="term" value="C:membrane"/>
    <property type="evidence" value="ECO:0007669"/>
    <property type="project" value="InterPro"/>
</dbReference>
<evidence type="ECO:0000313" key="10">
    <source>
        <dbReference type="Proteomes" id="UP000317371"/>
    </source>
</evidence>
<dbReference type="PRINTS" id="PR00162">
    <property type="entry name" value="RIESKE"/>
</dbReference>
<dbReference type="Proteomes" id="UP000317371">
    <property type="component" value="Unassembled WGS sequence"/>
</dbReference>
<dbReference type="OrthoDB" id="9767869at2"/>
<dbReference type="PANTHER" id="PTHR10134">
    <property type="entry name" value="CYTOCHROME B-C1 COMPLEX SUBUNIT RIESKE, MITOCHONDRIAL"/>
    <property type="match status" value="1"/>
</dbReference>
<comment type="cofactor">
    <cofactor evidence="6">
        <name>[2Fe-2S] cluster</name>
        <dbReference type="ChEBI" id="CHEBI:190135"/>
    </cofactor>
</comment>
<sequence>MDARRNSAYGNGKTRHIGGRGAILQRRCWLSGAWERSVQGMSAKTPSQGEEAVGQPGINRREFLTYAWGVAMGLLAAEGGAATYFFLLPRFRAGEFGGKFQLGPTSSLPPPGTLPPVLSTAGKYWLVHTEVGVKALYQVCTHLGCLYKWSESNQRFECPCHGSKFTAEGDYIEGPAPRSLDQFVVEIVQDGVVVATTQETEDAIVPPAVRGTPWALSAQVVVDTGRRILGKPAAKSPARRAG</sequence>
<dbReference type="InterPro" id="IPR036922">
    <property type="entry name" value="Rieske_2Fe-2S_sf"/>
</dbReference>
<dbReference type="AlphaFoldDB" id="A0A540VHY5"/>
<dbReference type="InParanoid" id="A0A540VHY5"/>
<dbReference type="InterPro" id="IPR017941">
    <property type="entry name" value="Rieske_2Fe-2S"/>
</dbReference>
<keyword evidence="5" id="KW-1015">Disulfide bond</keyword>
<dbReference type="InterPro" id="IPR014349">
    <property type="entry name" value="Rieske_Fe-S_prot"/>
</dbReference>
<keyword evidence="4" id="KW-0411">Iron-sulfur</keyword>
<feature type="transmembrane region" description="Helical" evidence="7">
    <location>
        <begin position="66"/>
        <end position="87"/>
    </location>
</feature>
<proteinExistence type="predicted"/>
<keyword evidence="10" id="KW-1185">Reference proteome</keyword>
<dbReference type="GO" id="GO:0004497">
    <property type="term" value="F:monooxygenase activity"/>
    <property type="evidence" value="ECO:0007669"/>
    <property type="project" value="UniProtKB-ARBA"/>
</dbReference>
<evidence type="ECO:0000256" key="1">
    <source>
        <dbReference type="ARBA" id="ARBA00022714"/>
    </source>
</evidence>
<dbReference type="EMBL" id="VIGC01000008">
    <property type="protein sequence ID" value="TQE96378.1"/>
    <property type="molecule type" value="Genomic_DNA"/>
</dbReference>
<dbReference type="GO" id="GO:0016705">
    <property type="term" value="F:oxidoreductase activity, acting on paired donors, with incorporation or reduction of molecular oxygen"/>
    <property type="evidence" value="ECO:0007669"/>
    <property type="project" value="UniProtKB-ARBA"/>
</dbReference>
<keyword evidence="1" id="KW-0001">2Fe-2S</keyword>